<dbReference type="SUPFAM" id="SSF51569">
    <property type="entry name" value="Aldolase"/>
    <property type="match status" value="1"/>
</dbReference>
<evidence type="ECO:0000256" key="5">
    <source>
        <dbReference type="ARBA" id="ARBA00023277"/>
    </source>
</evidence>
<dbReference type="eggNOG" id="COG0800">
    <property type="taxonomic scope" value="Bacteria"/>
</dbReference>
<protein>
    <submittedName>
        <fullName evidence="6">Possible aldolase</fullName>
    </submittedName>
</protein>
<dbReference type="HOGENOM" id="CLU_077795_2_2_3"/>
<reference evidence="6 7" key="1">
    <citation type="journal article" date="2003" name="Nature">
        <title>Genome divergence in two Prochlorococcus ecotypes reflects oceanic niche differentiation.</title>
        <authorList>
            <person name="Rocap G."/>
            <person name="Larimer F.W."/>
            <person name="Lamerdin J.E."/>
            <person name="Malfatti S."/>
            <person name="Chain P."/>
            <person name="Ahlgren N.A."/>
            <person name="Arellano A."/>
            <person name="Coleman M."/>
            <person name="Hauser L."/>
            <person name="Hess W.R."/>
            <person name="Johnson Z.I."/>
            <person name="Land M.L."/>
            <person name="Lindell D."/>
            <person name="Post A.F."/>
            <person name="Regala W."/>
            <person name="Shah M."/>
            <person name="Shaw S.L."/>
            <person name="Steglich C."/>
            <person name="Sullivan M.B."/>
            <person name="Ting C.S."/>
            <person name="Tolonen A."/>
            <person name="Webb E.A."/>
            <person name="Zinser E.R."/>
            <person name="Chisholm S.W."/>
        </authorList>
    </citation>
    <scope>NUCLEOTIDE SEQUENCE [LARGE SCALE GENOMIC DNA]</scope>
    <source>
        <strain evidence="7">MIT 9313</strain>
    </source>
</reference>
<comment type="similarity">
    <text evidence="2">Belongs to the KHG/KDPG aldolase family.</text>
</comment>
<dbReference type="Gene3D" id="3.20.20.70">
    <property type="entry name" value="Aldolase class I"/>
    <property type="match status" value="1"/>
</dbReference>
<dbReference type="KEGG" id="pmt:PMT_1797"/>
<dbReference type="InterPro" id="IPR031338">
    <property type="entry name" value="KDPG/KHG_AS_2"/>
</dbReference>
<organism evidence="6 7">
    <name type="scientific">Prochlorococcus marinus (strain MIT 9313)</name>
    <dbReference type="NCBI Taxonomy" id="74547"/>
    <lineage>
        <taxon>Bacteria</taxon>
        <taxon>Bacillati</taxon>
        <taxon>Cyanobacteriota</taxon>
        <taxon>Cyanophyceae</taxon>
        <taxon>Synechococcales</taxon>
        <taxon>Prochlorococcaceae</taxon>
        <taxon>Prochlorococcus</taxon>
    </lineage>
</organism>
<gene>
    <name evidence="6" type="ordered locus">PMT_1797</name>
</gene>
<dbReference type="RefSeq" id="WP_011131164.1">
    <property type="nucleotide sequence ID" value="NC_005071.1"/>
</dbReference>
<keyword evidence="4" id="KW-0456">Lyase</keyword>
<dbReference type="InterPro" id="IPR013785">
    <property type="entry name" value="Aldolase_TIM"/>
</dbReference>
<evidence type="ECO:0000313" key="6">
    <source>
        <dbReference type="EMBL" id="CAE21972.1"/>
    </source>
</evidence>
<dbReference type="Proteomes" id="UP000001423">
    <property type="component" value="Chromosome"/>
</dbReference>
<dbReference type="PANTHER" id="PTHR30246:SF1">
    <property type="entry name" value="2-DEHYDRO-3-DEOXY-6-PHOSPHOGALACTONATE ALDOLASE-RELATED"/>
    <property type="match status" value="1"/>
</dbReference>
<dbReference type="GO" id="GO:0016829">
    <property type="term" value="F:lyase activity"/>
    <property type="evidence" value="ECO:0007669"/>
    <property type="project" value="UniProtKB-KW"/>
</dbReference>
<comment type="pathway">
    <text evidence="1">Carbohydrate acid metabolism.</text>
</comment>
<name>Q7V4Y7_PROMM</name>
<evidence type="ECO:0000256" key="2">
    <source>
        <dbReference type="ARBA" id="ARBA00006906"/>
    </source>
</evidence>
<dbReference type="PROSITE" id="PS00160">
    <property type="entry name" value="ALDOLASE_KDPG_KHG_2"/>
    <property type="match status" value="1"/>
</dbReference>
<keyword evidence="5" id="KW-0119">Carbohydrate metabolism</keyword>
<evidence type="ECO:0000256" key="4">
    <source>
        <dbReference type="ARBA" id="ARBA00023239"/>
    </source>
</evidence>
<dbReference type="InterPro" id="IPR000887">
    <property type="entry name" value="Aldlse_KDPG_KHG"/>
</dbReference>
<dbReference type="OrthoDB" id="542490at2"/>
<keyword evidence="7" id="KW-1185">Reference proteome</keyword>
<accession>Q7V4Y7</accession>
<dbReference type="EMBL" id="BX548175">
    <property type="protein sequence ID" value="CAE21972.1"/>
    <property type="molecule type" value="Genomic_DNA"/>
</dbReference>
<dbReference type="PANTHER" id="PTHR30246">
    <property type="entry name" value="2-KETO-3-DEOXY-6-PHOSPHOGLUCONATE ALDOLASE"/>
    <property type="match status" value="1"/>
</dbReference>
<dbReference type="Pfam" id="PF01081">
    <property type="entry name" value="Aldolase"/>
    <property type="match status" value="1"/>
</dbReference>
<dbReference type="AlphaFoldDB" id="Q7V4Y7"/>
<proteinExistence type="inferred from homology"/>
<evidence type="ECO:0000256" key="3">
    <source>
        <dbReference type="ARBA" id="ARBA00011233"/>
    </source>
</evidence>
<sequence>MPNTSERSGDCLWLDRQEILIASLRAQPLVVVLRSEHDDLEGSSSRASLFAVFEQLHLLGVRHVELAWSPHPGWMSLMKEVQKCFAGLCLGAASISCPEALQSVAELGLAYAMTSYWDPDLHQKAREMHQLLVPGVFTPTEIQQAYRCGCRLVKLFPASVLGVDYWRQLAGPMEALPFVIAAGGLTVQDFIPWLNAGYDAVALGRGLVQQGQLDPALQAYLKPPATTA</sequence>
<evidence type="ECO:0000313" key="7">
    <source>
        <dbReference type="Proteomes" id="UP000001423"/>
    </source>
</evidence>
<evidence type="ECO:0000256" key="1">
    <source>
        <dbReference type="ARBA" id="ARBA00004761"/>
    </source>
</evidence>
<dbReference type="CDD" id="cd00452">
    <property type="entry name" value="KDPG_aldolase"/>
    <property type="match status" value="1"/>
</dbReference>
<comment type="subunit">
    <text evidence="3">Homotrimer.</text>
</comment>